<feature type="coiled-coil region" evidence="1">
    <location>
        <begin position="23"/>
        <end position="53"/>
    </location>
</feature>
<dbReference type="Proteomes" id="UP000483802">
    <property type="component" value="Unassembled WGS sequence"/>
</dbReference>
<keyword evidence="1" id="KW-0175">Coiled coil</keyword>
<dbReference type="RefSeq" id="WP_281364897.1">
    <property type="nucleotide sequence ID" value="NZ_WPNZ01000043.1"/>
</dbReference>
<gene>
    <name evidence="3" type="ORF">GPA10_40930</name>
</gene>
<evidence type="ECO:0000259" key="2">
    <source>
        <dbReference type="PROSITE" id="PS50921"/>
    </source>
</evidence>
<accession>A0A6L6XCH6</accession>
<dbReference type="EMBL" id="WPNZ01000043">
    <property type="protein sequence ID" value="MVO90939.1"/>
    <property type="molecule type" value="Genomic_DNA"/>
</dbReference>
<dbReference type="Pfam" id="PF03861">
    <property type="entry name" value="ANTAR"/>
    <property type="match status" value="1"/>
</dbReference>
<protein>
    <submittedName>
        <fullName evidence="3">ANTAR domain-containing protein</fullName>
    </submittedName>
</protein>
<evidence type="ECO:0000256" key="1">
    <source>
        <dbReference type="SAM" id="Coils"/>
    </source>
</evidence>
<proteinExistence type="predicted"/>
<dbReference type="GO" id="GO:0003723">
    <property type="term" value="F:RNA binding"/>
    <property type="evidence" value="ECO:0007669"/>
    <property type="project" value="InterPro"/>
</dbReference>
<name>A0A6L6XCH6_9ACTN</name>
<feature type="domain" description="ANTAR" evidence="2">
    <location>
        <begin position="30"/>
        <end position="91"/>
    </location>
</feature>
<sequence>MSGFRSRCAQVSAEPDPGAVTSAAGLRGEAACLEEQAARLNRAMRDNAVLDQAVGVLVVAGWFTPQQGRDVLEEVAGRTGIEVRALAVLVVDWGRTGEISARLRDELRASMKQHTAPAAAAS</sequence>
<evidence type="ECO:0000313" key="4">
    <source>
        <dbReference type="Proteomes" id="UP000483802"/>
    </source>
</evidence>
<dbReference type="PROSITE" id="PS50921">
    <property type="entry name" value="ANTAR"/>
    <property type="match status" value="1"/>
</dbReference>
<comment type="caution">
    <text evidence="3">The sequence shown here is derived from an EMBL/GenBank/DDBJ whole genome shotgun (WGS) entry which is preliminary data.</text>
</comment>
<dbReference type="AlphaFoldDB" id="A0A6L6XCH6"/>
<evidence type="ECO:0000313" key="3">
    <source>
        <dbReference type="EMBL" id="MVO90939.1"/>
    </source>
</evidence>
<reference evidence="3 4" key="1">
    <citation type="submission" date="2019-11" db="EMBL/GenBank/DDBJ databases">
        <title>Streptomyces typhae sp. nov., a novel endophytic actinomycete isolated from the root of cattail pollen (Typha angustifolia L.).</title>
        <authorList>
            <person name="Peng C."/>
        </authorList>
    </citation>
    <scope>NUCLEOTIDE SEQUENCE [LARGE SCALE GENOMIC DNA]</scope>
    <source>
        <strain evidence="4">p1417</strain>
    </source>
</reference>
<organism evidence="3 4">
    <name type="scientific">Streptomyces typhae</name>
    <dbReference type="NCBI Taxonomy" id="2681492"/>
    <lineage>
        <taxon>Bacteria</taxon>
        <taxon>Bacillati</taxon>
        <taxon>Actinomycetota</taxon>
        <taxon>Actinomycetes</taxon>
        <taxon>Kitasatosporales</taxon>
        <taxon>Streptomycetaceae</taxon>
        <taxon>Streptomyces</taxon>
    </lineage>
</organism>
<dbReference type="InterPro" id="IPR005561">
    <property type="entry name" value="ANTAR"/>
</dbReference>
<keyword evidence="4" id="KW-1185">Reference proteome</keyword>